<keyword evidence="3" id="KW-0067">ATP-binding</keyword>
<dbReference type="Proteomes" id="UP000460207">
    <property type="component" value="Unassembled WGS sequence"/>
</dbReference>
<dbReference type="InterPro" id="IPR045864">
    <property type="entry name" value="aa-tRNA-synth_II/BPL/LPL"/>
</dbReference>
<dbReference type="RefSeq" id="WP_124215902.1">
    <property type="nucleotide sequence ID" value="NZ_CM011640.1"/>
</dbReference>
<evidence type="ECO:0000313" key="7">
    <source>
        <dbReference type="EMBL" id="MRG90126.1"/>
    </source>
</evidence>
<comment type="caution">
    <text evidence="8">The sequence shown here is derived from an EMBL/GenBank/DDBJ whole genome shotgun (WGS) entry which is preliminary data.</text>
</comment>
<evidence type="ECO:0000256" key="3">
    <source>
        <dbReference type="ARBA" id="ARBA00022840"/>
    </source>
</evidence>
<dbReference type="Pfam" id="PF03099">
    <property type="entry name" value="BPL_LplA_LipB"/>
    <property type="match status" value="1"/>
</dbReference>
<dbReference type="InterPro" id="IPR003142">
    <property type="entry name" value="BPL_C"/>
</dbReference>
<name>A0A3M6SGK7_LIMRT</name>
<reference evidence="7 9" key="2">
    <citation type="submission" date="2019-11" db="EMBL/GenBank/DDBJ databases">
        <title>Draft genome sequence of 12 host-associated Lactobacillus reuteri rodent strains.</title>
        <authorList>
            <person name="Zhang S."/>
            <person name="Ozcam M."/>
            <person name="Van Pijkeren J.P."/>
        </authorList>
    </citation>
    <scope>NUCLEOTIDE SEQUENCE [LARGE SCALE GENOMIC DNA]</scope>
    <source>
        <strain evidence="7 9">N4I</strain>
    </source>
</reference>
<evidence type="ECO:0000256" key="1">
    <source>
        <dbReference type="ARBA" id="ARBA00022598"/>
    </source>
</evidence>
<evidence type="ECO:0000256" key="5">
    <source>
        <dbReference type="ARBA" id="ARBA00024227"/>
    </source>
</evidence>
<protein>
    <recommendedName>
        <fullName evidence="5">biotin--[biotin carboxyl-carrier protein] ligase</fullName>
        <ecNumber evidence="5">6.3.4.15</ecNumber>
    </recommendedName>
</protein>
<dbReference type="PROSITE" id="PS51733">
    <property type="entry name" value="BPL_LPL_CATALYTIC"/>
    <property type="match status" value="1"/>
</dbReference>
<evidence type="ECO:0000256" key="4">
    <source>
        <dbReference type="ARBA" id="ARBA00023267"/>
    </source>
</evidence>
<feature type="domain" description="BPL/LPL catalytic" evidence="6">
    <location>
        <begin position="19"/>
        <end position="199"/>
    </location>
</feature>
<dbReference type="AlphaFoldDB" id="A0A3M6SGK7"/>
<reference evidence="8" key="1">
    <citation type="journal article" date="2018" name="J Appl Environ Microbiol">
        <title>The gut symbionts Lactobacillus reuteri R2lc and 2010 encode a polyketide synthase cluster that activates the mammalian aryl-hydrocarbon receptor.</title>
        <authorList>
            <person name="Ozcam M."/>
            <person name="Roos S."/>
            <person name="Van Pijkeren J.P."/>
        </authorList>
    </citation>
    <scope>NUCLEOTIDE SEQUENCE [LARGE SCALE GENOMIC DNA]</scope>
    <source>
        <strain evidence="8">R2lc</strain>
        <plasmid evidence="8">pVP-R2lc02</plasmid>
    </source>
</reference>
<evidence type="ECO:0000256" key="2">
    <source>
        <dbReference type="ARBA" id="ARBA00022741"/>
    </source>
</evidence>
<dbReference type="GO" id="GO:0009249">
    <property type="term" value="P:protein lipoylation"/>
    <property type="evidence" value="ECO:0007669"/>
    <property type="project" value="UniProtKB-ARBA"/>
</dbReference>
<geneLocation type="plasmid" evidence="8">
    <name>pVP-R2lc02</name>
</geneLocation>
<dbReference type="Pfam" id="PF02237">
    <property type="entry name" value="BPL_C"/>
    <property type="match status" value="1"/>
</dbReference>
<keyword evidence="2" id="KW-0547">Nucleotide-binding</keyword>
<keyword evidence="8" id="KW-0614">Plasmid</keyword>
<keyword evidence="1 8" id="KW-0436">Ligase</keyword>
<dbReference type="GO" id="GO:0005737">
    <property type="term" value="C:cytoplasm"/>
    <property type="evidence" value="ECO:0007669"/>
    <property type="project" value="TreeGrafter"/>
</dbReference>
<evidence type="ECO:0000313" key="8">
    <source>
        <dbReference type="EMBL" id="RMX26573.1"/>
    </source>
</evidence>
<dbReference type="SUPFAM" id="SSF55681">
    <property type="entry name" value="Class II aaRS and biotin synthetases"/>
    <property type="match status" value="1"/>
</dbReference>
<evidence type="ECO:0000259" key="6">
    <source>
        <dbReference type="PROSITE" id="PS51733"/>
    </source>
</evidence>
<dbReference type="InterPro" id="IPR004143">
    <property type="entry name" value="BPL_LPL_catalytic"/>
</dbReference>
<dbReference type="GO" id="GO:0004077">
    <property type="term" value="F:biotin--[biotin carboxyl-carrier protein] ligase activity"/>
    <property type="evidence" value="ECO:0007669"/>
    <property type="project" value="UniProtKB-EC"/>
</dbReference>
<dbReference type="SUPFAM" id="SSF50037">
    <property type="entry name" value="C-terminal domain of transcriptional repressors"/>
    <property type="match status" value="1"/>
</dbReference>
<dbReference type="InterPro" id="IPR004408">
    <property type="entry name" value="Biotin_CoA_COase_ligase"/>
</dbReference>
<accession>A0A3M6SGK7</accession>
<dbReference type="Proteomes" id="UP000276940">
    <property type="component" value="Plasmid pVP-R2lc02"/>
</dbReference>
<keyword evidence="4" id="KW-0092">Biotin</keyword>
<dbReference type="EMBL" id="WJND01000018">
    <property type="protein sequence ID" value="MRG90126.1"/>
    <property type="molecule type" value="Genomic_DNA"/>
</dbReference>
<dbReference type="GO" id="GO:0005524">
    <property type="term" value="F:ATP binding"/>
    <property type="evidence" value="ECO:0007669"/>
    <property type="project" value="UniProtKB-KW"/>
</dbReference>
<dbReference type="NCBIfam" id="TIGR00121">
    <property type="entry name" value="birA_ligase"/>
    <property type="match status" value="1"/>
</dbReference>
<dbReference type="PANTHER" id="PTHR12835">
    <property type="entry name" value="BIOTIN PROTEIN LIGASE"/>
    <property type="match status" value="1"/>
</dbReference>
<proteinExistence type="predicted"/>
<dbReference type="EMBL" id="PTLS01000016">
    <property type="protein sequence ID" value="RMX26573.1"/>
    <property type="molecule type" value="Genomic_DNA"/>
</dbReference>
<dbReference type="InterPro" id="IPR008988">
    <property type="entry name" value="Transcriptional_repressor_C"/>
</dbReference>
<dbReference type="CDD" id="cd16442">
    <property type="entry name" value="BPL"/>
    <property type="match status" value="1"/>
</dbReference>
<gene>
    <name evidence="8" type="ORF">C5O77_01115</name>
    <name evidence="7" type="ORF">GIX76_09060</name>
</gene>
<sequence length="262" mass="29684">MYDLLSINRIKAIYKEKAMTNCDFFYFDRVDSTQKIAKQFLDYSNINKPCAIFAGTQMRGYGKRNRSFYSPQNSGIYMSIIIPRYEMQNDDTGLLTISLGSGILEVFKKYYPKKVFYLKWVNDILLGKKKVAGIIVERQLDLSGIDSLIIGVGINLITAVFPNELKKNAASITSTIDIDFNKLSADLVATVLLVVSSYRTKKFLGSYRKRLILTGKKIKVRMNNRIIQGTVLGINDNGGLLLKLKNRKIQTLMSGDVIKVIY</sequence>
<dbReference type="PANTHER" id="PTHR12835:SF5">
    <property type="entry name" value="BIOTIN--PROTEIN LIGASE"/>
    <property type="match status" value="1"/>
</dbReference>
<organism evidence="8">
    <name type="scientific">Limosilactobacillus reuteri</name>
    <name type="common">Lactobacillus reuteri</name>
    <dbReference type="NCBI Taxonomy" id="1598"/>
    <lineage>
        <taxon>Bacteria</taxon>
        <taxon>Bacillati</taxon>
        <taxon>Bacillota</taxon>
        <taxon>Bacilli</taxon>
        <taxon>Lactobacillales</taxon>
        <taxon>Lactobacillaceae</taxon>
        <taxon>Limosilactobacillus</taxon>
    </lineage>
</organism>
<dbReference type="Gene3D" id="3.30.930.10">
    <property type="entry name" value="Bira Bifunctional Protein, Domain 2"/>
    <property type="match status" value="1"/>
</dbReference>
<evidence type="ECO:0000313" key="9">
    <source>
        <dbReference type="Proteomes" id="UP000460207"/>
    </source>
</evidence>
<dbReference type="GO" id="GO:0016740">
    <property type="term" value="F:transferase activity"/>
    <property type="evidence" value="ECO:0007669"/>
    <property type="project" value="UniProtKB-ARBA"/>
</dbReference>
<dbReference type="EC" id="6.3.4.15" evidence="5"/>
<dbReference type="Gene3D" id="2.30.30.100">
    <property type="match status" value="1"/>
</dbReference>